<keyword evidence="1" id="KW-0732">Signal</keyword>
<dbReference type="PROSITE" id="PS51257">
    <property type="entry name" value="PROKAR_LIPOPROTEIN"/>
    <property type="match status" value="1"/>
</dbReference>
<proteinExistence type="predicted"/>
<name>A0ABQ3B672_9GAMM</name>
<reference evidence="4" key="1">
    <citation type="journal article" date="2019" name="Int. J. Syst. Evol. Microbiol.">
        <title>The Global Catalogue of Microorganisms (GCM) 10K type strain sequencing project: providing services to taxonomists for standard genome sequencing and annotation.</title>
        <authorList>
            <consortium name="The Broad Institute Genomics Platform"/>
            <consortium name="The Broad Institute Genome Sequencing Center for Infectious Disease"/>
            <person name="Wu L."/>
            <person name="Ma J."/>
        </authorList>
    </citation>
    <scope>NUCLEOTIDE SEQUENCE [LARGE SCALE GENOMIC DNA]</scope>
    <source>
        <strain evidence="4">KCTC 22280</strain>
    </source>
</reference>
<gene>
    <name evidence="3" type="ORF">GCM10007071_30860</name>
</gene>
<protein>
    <recommendedName>
        <fullName evidence="2">DUF4136 domain-containing protein</fullName>
    </recommendedName>
</protein>
<evidence type="ECO:0000313" key="4">
    <source>
        <dbReference type="Proteomes" id="UP000601597"/>
    </source>
</evidence>
<feature type="domain" description="DUF4136" evidence="2">
    <location>
        <begin position="26"/>
        <end position="177"/>
    </location>
</feature>
<dbReference type="RefSeq" id="WP_227712539.1">
    <property type="nucleotide sequence ID" value="NZ_BMXV01000007.1"/>
</dbReference>
<evidence type="ECO:0000259" key="2">
    <source>
        <dbReference type="Pfam" id="PF13590"/>
    </source>
</evidence>
<dbReference type="EMBL" id="BMXV01000007">
    <property type="protein sequence ID" value="GGY81300.1"/>
    <property type="molecule type" value="Genomic_DNA"/>
</dbReference>
<feature type="signal peptide" evidence="1">
    <location>
        <begin position="1"/>
        <end position="25"/>
    </location>
</feature>
<evidence type="ECO:0000313" key="3">
    <source>
        <dbReference type="EMBL" id="GGY81300.1"/>
    </source>
</evidence>
<keyword evidence="4" id="KW-1185">Reference proteome</keyword>
<dbReference type="Proteomes" id="UP000601597">
    <property type="component" value="Unassembled WGS sequence"/>
</dbReference>
<dbReference type="Gene3D" id="3.30.160.670">
    <property type="match status" value="1"/>
</dbReference>
<comment type="caution">
    <text evidence="3">The sequence shown here is derived from an EMBL/GenBank/DDBJ whole genome shotgun (WGS) entry which is preliminary data.</text>
</comment>
<sequence>MDRSMPRMALLLVALAVLMTGCASNVVTDYDAGASYDSYQTWAFGPSEDNRYTTLDSSRVEAAVSRELEAKALTRTDAGSADLLVSYQIDDVERLDTSGFSYGFGLGRGNFGWGISTAPPVREVQEGQLIIDLVDTSTDKVVWRGTSKRYLNQNQSPETRQKLINEVVADMFSRYPPE</sequence>
<dbReference type="Pfam" id="PF13590">
    <property type="entry name" value="DUF4136"/>
    <property type="match status" value="1"/>
</dbReference>
<feature type="chain" id="PRO_5047285414" description="DUF4136 domain-containing protein" evidence="1">
    <location>
        <begin position="26"/>
        <end position="178"/>
    </location>
</feature>
<organism evidence="3 4">
    <name type="scientific">Marinobacter zhanjiangensis</name>
    <dbReference type="NCBI Taxonomy" id="578215"/>
    <lineage>
        <taxon>Bacteria</taxon>
        <taxon>Pseudomonadati</taxon>
        <taxon>Pseudomonadota</taxon>
        <taxon>Gammaproteobacteria</taxon>
        <taxon>Pseudomonadales</taxon>
        <taxon>Marinobacteraceae</taxon>
        <taxon>Marinobacter</taxon>
    </lineage>
</organism>
<dbReference type="InterPro" id="IPR025411">
    <property type="entry name" value="DUF4136"/>
</dbReference>
<accession>A0ABQ3B672</accession>
<evidence type="ECO:0000256" key="1">
    <source>
        <dbReference type="SAM" id="SignalP"/>
    </source>
</evidence>